<feature type="signal peptide" evidence="1">
    <location>
        <begin position="1"/>
        <end position="20"/>
    </location>
</feature>
<dbReference type="InterPro" id="IPR036645">
    <property type="entry name" value="Elafin-like_sf"/>
</dbReference>
<keyword evidence="4" id="KW-1185">Reference proteome</keyword>
<dbReference type="SMART" id="SM00217">
    <property type="entry name" value="WAP"/>
    <property type="match status" value="1"/>
</dbReference>
<dbReference type="OrthoDB" id="6060011at2759"/>
<sequence>MSRYFLIFFLASFVVAMVASMPNDDVLARSAKPGNCPSDEGWASICTNTCFRDSDCPDDRKCCLFGCAHHCVDPDFN</sequence>
<name>A0A921Z2N7_MANSE</name>
<feature type="domain" description="WAP" evidence="2">
    <location>
        <begin position="29"/>
        <end position="75"/>
    </location>
</feature>
<dbReference type="InterPro" id="IPR008197">
    <property type="entry name" value="WAP_dom"/>
</dbReference>
<organism evidence="3 4">
    <name type="scientific">Manduca sexta</name>
    <name type="common">Tobacco hawkmoth</name>
    <name type="synonym">Tobacco hornworm</name>
    <dbReference type="NCBI Taxonomy" id="7130"/>
    <lineage>
        <taxon>Eukaryota</taxon>
        <taxon>Metazoa</taxon>
        <taxon>Ecdysozoa</taxon>
        <taxon>Arthropoda</taxon>
        <taxon>Hexapoda</taxon>
        <taxon>Insecta</taxon>
        <taxon>Pterygota</taxon>
        <taxon>Neoptera</taxon>
        <taxon>Endopterygota</taxon>
        <taxon>Lepidoptera</taxon>
        <taxon>Glossata</taxon>
        <taxon>Ditrysia</taxon>
        <taxon>Bombycoidea</taxon>
        <taxon>Sphingidae</taxon>
        <taxon>Sphinginae</taxon>
        <taxon>Sphingini</taxon>
        <taxon>Manduca</taxon>
    </lineage>
</organism>
<gene>
    <name evidence="3" type="ORF">O3G_MSEX006414</name>
</gene>
<reference evidence="3" key="1">
    <citation type="journal article" date="2016" name="Insect Biochem. Mol. Biol.">
        <title>Multifaceted biological insights from a draft genome sequence of the tobacco hornworm moth, Manduca sexta.</title>
        <authorList>
            <person name="Kanost M.R."/>
            <person name="Arrese E.L."/>
            <person name="Cao X."/>
            <person name="Chen Y.R."/>
            <person name="Chellapilla S."/>
            <person name="Goldsmith M.R."/>
            <person name="Grosse-Wilde E."/>
            <person name="Heckel D.G."/>
            <person name="Herndon N."/>
            <person name="Jiang H."/>
            <person name="Papanicolaou A."/>
            <person name="Qu J."/>
            <person name="Soulages J.L."/>
            <person name="Vogel H."/>
            <person name="Walters J."/>
            <person name="Waterhouse R.M."/>
            <person name="Ahn S.J."/>
            <person name="Almeida F.C."/>
            <person name="An C."/>
            <person name="Aqrawi P."/>
            <person name="Bretschneider A."/>
            <person name="Bryant W.B."/>
            <person name="Bucks S."/>
            <person name="Chao H."/>
            <person name="Chevignon G."/>
            <person name="Christen J.M."/>
            <person name="Clarke D.F."/>
            <person name="Dittmer N.T."/>
            <person name="Ferguson L.C.F."/>
            <person name="Garavelou S."/>
            <person name="Gordon K.H.J."/>
            <person name="Gunaratna R.T."/>
            <person name="Han Y."/>
            <person name="Hauser F."/>
            <person name="He Y."/>
            <person name="Heidel-Fischer H."/>
            <person name="Hirsh A."/>
            <person name="Hu Y."/>
            <person name="Jiang H."/>
            <person name="Kalra D."/>
            <person name="Klinner C."/>
            <person name="Konig C."/>
            <person name="Kovar C."/>
            <person name="Kroll A.R."/>
            <person name="Kuwar S.S."/>
            <person name="Lee S.L."/>
            <person name="Lehman R."/>
            <person name="Li K."/>
            <person name="Li Z."/>
            <person name="Liang H."/>
            <person name="Lovelace S."/>
            <person name="Lu Z."/>
            <person name="Mansfield J.H."/>
            <person name="McCulloch K.J."/>
            <person name="Mathew T."/>
            <person name="Morton B."/>
            <person name="Muzny D.M."/>
            <person name="Neunemann D."/>
            <person name="Ongeri F."/>
            <person name="Pauchet Y."/>
            <person name="Pu L.L."/>
            <person name="Pyrousis I."/>
            <person name="Rao X.J."/>
            <person name="Redding A."/>
            <person name="Roesel C."/>
            <person name="Sanchez-Gracia A."/>
            <person name="Schaack S."/>
            <person name="Shukla A."/>
            <person name="Tetreau G."/>
            <person name="Wang Y."/>
            <person name="Xiong G.H."/>
            <person name="Traut W."/>
            <person name="Walsh T.K."/>
            <person name="Worley K.C."/>
            <person name="Wu D."/>
            <person name="Wu W."/>
            <person name="Wu Y.Q."/>
            <person name="Zhang X."/>
            <person name="Zou Z."/>
            <person name="Zucker H."/>
            <person name="Briscoe A.D."/>
            <person name="Burmester T."/>
            <person name="Clem R.J."/>
            <person name="Feyereisen R."/>
            <person name="Grimmelikhuijzen C.J.P."/>
            <person name="Hamodrakas S.J."/>
            <person name="Hansson B.S."/>
            <person name="Huguet E."/>
            <person name="Jermiin L.S."/>
            <person name="Lan Q."/>
            <person name="Lehman H.K."/>
            <person name="Lorenzen M."/>
            <person name="Merzendorfer H."/>
            <person name="Michalopoulos I."/>
            <person name="Morton D.B."/>
            <person name="Muthukrishnan S."/>
            <person name="Oakeshott J.G."/>
            <person name="Palmer W."/>
            <person name="Park Y."/>
            <person name="Passarelli A.L."/>
            <person name="Rozas J."/>
            <person name="Schwartz L.M."/>
            <person name="Smith W."/>
            <person name="Southgate A."/>
            <person name="Vilcinskas A."/>
            <person name="Vogt R."/>
            <person name="Wang P."/>
            <person name="Werren J."/>
            <person name="Yu X.Q."/>
            <person name="Zhou J.J."/>
            <person name="Brown S.J."/>
            <person name="Scherer S.E."/>
            <person name="Richards S."/>
            <person name="Blissard G.W."/>
        </authorList>
    </citation>
    <scope>NUCLEOTIDE SEQUENCE</scope>
</reference>
<dbReference type="Gene3D" id="4.10.75.10">
    <property type="entry name" value="Elafin-like"/>
    <property type="match status" value="1"/>
</dbReference>
<dbReference type="PANTHER" id="PTHR19441">
    <property type="entry name" value="WHEY ACDIC PROTEIN WAP"/>
    <property type="match status" value="1"/>
</dbReference>
<dbReference type="GO" id="GO:0005615">
    <property type="term" value="C:extracellular space"/>
    <property type="evidence" value="ECO:0007669"/>
    <property type="project" value="TreeGrafter"/>
</dbReference>
<dbReference type="Pfam" id="PF00095">
    <property type="entry name" value="WAP"/>
    <property type="match status" value="1"/>
</dbReference>
<proteinExistence type="predicted"/>
<keyword evidence="1" id="KW-0732">Signal</keyword>
<accession>A0A921Z2N7</accession>
<dbReference type="SUPFAM" id="SSF57256">
    <property type="entry name" value="Elafin-like"/>
    <property type="match status" value="1"/>
</dbReference>
<dbReference type="InterPro" id="IPR050514">
    <property type="entry name" value="WAP_four-disulfide_core"/>
</dbReference>
<dbReference type="EMBL" id="JH668383">
    <property type="protein sequence ID" value="KAG6450101.1"/>
    <property type="molecule type" value="Genomic_DNA"/>
</dbReference>
<dbReference type="GO" id="GO:0004867">
    <property type="term" value="F:serine-type endopeptidase inhibitor activity"/>
    <property type="evidence" value="ECO:0007669"/>
    <property type="project" value="TreeGrafter"/>
</dbReference>
<evidence type="ECO:0000313" key="3">
    <source>
        <dbReference type="EMBL" id="KAG6450102.1"/>
    </source>
</evidence>
<reference evidence="3" key="2">
    <citation type="submission" date="2020-12" db="EMBL/GenBank/DDBJ databases">
        <authorList>
            <person name="Kanost M."/>
        </authorList>
    </citation>
    <scope>NUCLEOTIDE SEQUENCE</scope>
</reference>
<dbReference type="Proteomes" id="UP000791440">
    <property type="component" value="Unassembled WGS sequence"/>
</dbReference>
<dbReference type="PANTHER" id="PTHR19441:SF95">
    <property type="entry name" value="PERLWAPIN ISOFORM X1"/>
    <property type="match status" value="1"/>
</dbReference>
<evidence type="ECO:0000256" key="1">
    <source>
        <dbReference type="SAM" id="SignalP"/>
    </source>
</evidence>
<dbReference type="PROSITE" id="PS51390">
    <property type="entry name" value="WAP"/>
    <property type="match status" value="1"/>
</dbReference>
<feature type="chain" id="PRO_5038324441" description="WAP domain-containing protein" evidence="1">
    <location>
        <begin position="21"/>
        <end position="77"/>
    </location>
</feature>
<dbReference type="PRINTS" id="PR00003">
    <property type="entry name" value="4DISULPHCORE"/>
</dbReference>
<comment type="caution">
    <text evidence="3">The sequence shown here is derived from an EMBL/GenBank/DDBJ whole genome shotgun (WGS) entry which is preliminary data.</text>
</comment>
<evidence type="ECO:0000259" key="2">
    <source>
        <dbReference type="PROSITE" id="PS51390"/>
    </source>
</evidence>
<evidence type="ECO:0000313" key="4">
    <source>
        <dbReference type="Proteomes" id="UP000791440"/>
    </source>
</evidence>
<dbReference type="AlphaFoldDB" id="A0A921Z2N7"/>
<protein>
    <recommendedName>
        <fullName evidence="2">WAP domain-containing protein</fullName>
    </recommendedName>
</protein>
<dbReference type="EMBL" id="JH668383">
    <property type="protein sequence ID" value="KAG6450102.1"/>
    <property type="molecule type" value="Genomic_DNA"/>
</dbReference>